<dbReference type="AlphaFoldDB" id="A0A2S4L1D6"/>
<accession>A0A2S4L1D6</accession>
<reference evidence="1 2" key="1">
    <citation type="submission" date="2018-01" db="EMBL/GenBank/DDBJ databases">
        <title>Harnessing the power of phylogenomics to disentangle the directionality and signatures of interkingdom host jumping in the parasitic fungal genus Tolypocladium.</title>
        <authorList>
            <person name="Quandt C.A."/>
            <person name="Patterson W."/>
            <person name="Spatafora J.W."/>
        </authorList>
    </citation>
    <scope>NUCLEOTIDE SEQUENCE [LARGE SCALE GENOMIC DNA]</scope>
    <source>
        <strain evidence="1 2">NRBC 100945</strain>
    </source>
</reference>
<sequence length="71" mass="7828">MSVCTLLAADDCSTPYARVHFVAEQPQLSSRAWDVVCNGGCPGDIREICGGTDPTRNGRKDKYMSYWKLEG</sequence>
<comment type="caution">
    <text evidence="1">The sequence shown here is derived from an EMBL/GenBank/DDBJ whole genome shotgun (WGS) entry which is preliminary data.</text>
</comment>
<dbReference type="Proteomes" id="UP000237481">
    <property type="component" value="Unassembled WGS sequence"/>
</dbReference>
<proteinExistence type="predicted"/>
<evidence type="ECO:0000313" key="1">
    <source>
        <dbReference type="EMBL" id="POR36252.1"/>
    </source>
</evidence>
<keyword evidence="2" id="KW-1185">Reference proteome</keyword>
<dbReference type="EMBL" id="PKSG01000349">
    <property type="protein sequence ID" value="POR36252.1"/>
    <property type="molecule type" value="Genomic_DNA"/>
</dbReference>
<organism evidence="1 2">
    <name type="scientific">Tolypocladium paradoxum</name>
    <dbReference type="NCBI Taxonomy" id="94208"/>
    <lineage>
        <taxon>Eukaryota</taxon>
        <taxon>Fungi</taxon>
        <taxon>Dikarya</taxon>
        <taxon>Ascomycota</taxon>
        <taxon>Pezizomycotina</taxon>
        <taxon>Sordariomycetes</taxon>
        <taxon>Hypocreomycetidae</taxon>
        <taxon>Hypocreales</taxon>
        <taxon>Ophiocordycipitaceae</taxon>
        <taxon>Tolypocladium</taxon>
    </lineage>
</organism>
<gene>
    <name evidence="1" type="ORF">TPAR_03545</name>
</gene>
<evidence type="ECO:0000313" key="2">
    <source>
        <dbReference type="Proteomes" id="UP000237481"/>
    </source>
</evidence>
<protein>
    <submittedName>
        <fullName evidence="1">Uncharacterized protein</fullName>
    </submittedName>
</protein>
<name>A0A2S4L1D6_9HYPO</name>